<evidence type="ECO:0000256" key="11">
    <source>
        <dbReference type="HAMAP-Rule" id="MF_00246"/>
    </source>
</evidence>
<comment type="function">
    <text evidence="11">Catalyzes the transfer of the gamma-phosphate of ATP to D-galactose to form alpha-D-galactose-1-phosphate (Gal-1-P).</text>
</comment>
<dbReference type="InterPro" id="IPR013750">
    <property type="entry name" value="GHMP_kinase_C_dom"/>
</dbReference>
<keyword evidence="7 11" id="KW-0067">ATP-binding</keyword>
<keyword evidence="9 11" id="KW-0299">Galactose metabolism</keyword>
<feature type="site" description="Transition state stabilizer" evidence="11">
    <location>
        <position position="27"/>
    </location>
</feature>
<dbReference type="InterPro" id="IPR019741">
    <property type="entry name" value="Galactokinase_CS"/>
</dbReference>
<dbReference type="Pfam" id="PF10509">
    <property type="entry name" value="GalKase_gal_bdg"/>
    <property type="match status" value="1"/>
</dbReference>
<feature type="binding site" evidence="11">
    <location>
        <begin position="33"/>
        <end position="36"/>
    </location>
    <ligand>
        <name>substrate</name>
    </ligand>
</feature>
<dbReference type="EC" id="2.7.1.6" evidence="11 12"/>
<keyword evidence="8 11" id="KW-0460">Magnesium</keyword>
<dbReference type="Gene3D" id="3.30.230.10">
    <property type="match status" value="1"/>
</dbReference>
<sequence length="395" mass="43459">MHVVTMKQEFIKLFDHAPEHAYFAPGRINLIGEHIDYNGGLVFPAPITLGTYALVSRRDDTLVKAYSMNFKDLGLITFDLNNLTYDPAHDWVNYIKGVAKMLAEEGTPVPSGLNLVVFGDIPNGSGLSSSASLEMLTTYIFKDLFNFNLSPVDSALLGKKVENLYIGVNSGIMDQFAIALGKKDHAVLLNCENLDYGYFPIKLEDHCIVIMNTNKRRELADSKYNERRSECESALSKLQTVLNAPNLCSIVLADLEAHKNLLTEVEYRRAHHVITENERVKQATECLKANNLEEFGKLLNASHTSLCHDYEVTGKELDALVEAAWEAPGIVGARMTGAGFGGCSLAIVEKDSAEAFTKYVGAKYVDAIGYEASFYIASIGDGPTCIQMEGDEAHV</sequence>
<evidence type="ECO:0000256" key="7">
    <source>
        <dbReference type="ARBA" id="ARBA00022840"/>
    </source>
</evidence>
<protein>
    <recommendedName>
        <fullName evidence="11 12">Galactokinase</fullName>
        <ecNumber evidence="11 12">2.7.1.6</ecNumber>
    </recommendedName>
    <alternativeName>
        <fullName evidence="11">Galactose kinase</fullName>
    </alternativeName>
</protein>
<dbReference type="GO" id="GO:0004335">
    <property type="term" value="F:galactokinase activity"/>
    <property type="evidence" value="ECO:0007669"/>
    <property type="project" value="UniProtKB-UniRule"/>
</dbReference>
<dbReference type="InterPro" id="IPR022963">
    <property type="entry name" value="Galactokinase_bac"/>
</dbReference>
<dbReference type="SUPFAM" id="SSF55060">
    <property type="entry name" value="GHMP Kinase, C-terminal domain"/>
    <property type="match status" value="1"/>
</dbReference>
<dbReference type="PROSITE" id="PS00106">
    <property type="entry name" value="GALACTOKINASE"/>
    <property type="match status" value="1"/>
</dbReference>
<dbReference type="InterPro" id="IPR006203">
    <property type="entry name" value="GHMP_knse_ATP-bd_CS"/>
</dbReference>
<name>A0A926IFF8_9FIRM</name>
<comment type="caution">
    <text evidence="16">The sequence shown here is derived from an EMBL/GenBank/DDBJ whole genome shotgun (WGS) entry which is preliminary data.</text>
</comment>
<dbReference type="Pfam" id="PF08544">
    <property type="entry name" value="GHMP_kinases_C"/>
    <property type="match status" value="1"/>
</dbReference>
<dbReference type="Proteomes" id="UP000655830">
    <property type="component" value="Unassembled WGS sequence"/>
</dbReference>
<organism evidence="16 17">
    <name type="scientific">Zhenhengia yiwuensis</name>
    <dbReference type="NCBI Taxonomy" id="2763666"/>
    <lineage>
        <taxon>Bacteria</taxon>
        <taxon>Bacillati</taxon>
        <taxon>Bacillota</taxon>
        <taxon>Clostridia</taxon>
        <taxon>Lachnospirales</taxon>
        <taxon>Lachnospiraceae</taxon>
        <taxon>Zhenhengia</taxon>
    </lineage>
</organism>
<evidence type="ECO:0000259" key="15">
    <source>
        <dbReference type="Pfam" id="PF10509"/>
    </source>
</evidence>
<keyword evidence="6 11" id="KW-0418">Kinase</keyword>
<dbReference type="Gene3D" id="3.30.70.890">
    <property type="entry name" value="GHMP kinase, C-terminal domain"/>
    <property type="match status" value="1"/>
</dbReference>
<evidence type="ECO:0000259" key="14">
    <source>
        <dbReference type="Pfam" id="PF08544"/>
    </source>
</evidence>
<keyword evidence="3 11" id="KW-0808">Transferase</keyword>
<evidence type="ECO:0000256" key="10">
    <source>
        <dbReference type="ARBA" id="ARBA00023277"/>
    </source>
</evidence>
<dbReference type="PIRSF" id="PIRSF000530">
    <property type="entry name" value="Galactokinase"/>
    <property type="match status" value="1"/>
</dbReference>
<dbReference type="AlphaFoldDB" id="A0A926IFF8"/>
<dbReference type="InterPro" id="IPR014721">
    <property type="entry name" value="Ribsml_uS5_D2-typ_fold_subgr"/>
</dbReference>
<dbReference type="FunFam" id="3.30.70.890:FF:000001">
    <property type="entry name" value="Galactokinase"/>
    <property type="match status" value="1"/>
</dbReference>
<reference evidence="16" key="1">
    <citation type="submission" date="2020-08" db="EMBL/GenBank/DDBJ databases">
        <title>Genome public.</title>
        <authorList>
            <person name="Liu C."/>
            <person name="Sun Q."/>
        </authorList>
    </citation>
    <scope>NUCLEOTIDE SEQUENCE</scope>
    <source>
        <strain evidence="16">NSJ-12</strain>
    </source>
</reference>
<evidence type="ECO:0000313" key="16">
    <source>
        <dbReference type="EMBL" id="MBC8580521.1"/>
    </source>
</evidence>
<keyword evidence="2 11" id="KW-0963">Cytoplasm</keyword>
<dbReference type="RefSeq" id="WP_249333291.1">
    <property type="nucleotide sequence ID" value="NZ_JACRSY010000022.1"/>
</dbReference>
<dbReference type="InterPro" id="IPR000705">
    <property type="entry name" value="Galactokinase"/>
</dbReference>
<dbReference type="PROSITE" id="PS00627">
    <property type="entry name" value="GHMP_KINASES_ATP"/>
    <property type="match status" value="1"/>
</dbReference>
<dbReference type="FunFam" id="3.30.230.10:FF:000017">
    <property type="entry name" value="Galactokinase"/>
    <property type="match status" value="1"/>
</dbReference>
<evidence type="ECO:0000256" key="1">
    <source>
        <dbReference type="ARBA" id="ARBA00006566"/>
    </source>
</evidence>
<accession>A0A926IFF8</accession>
<evidence type="ECO:0000256" key="12">
    <source>
        <dbReference type="NCBIfam" id="TIGR00131"/>
    </source>
</evidence>
<dbReference type="PANTHER" id="PTHR10457">
    <property type="entry name" value="MEVALONATE KINASE/GALACTOKINASE"/>
    <property type="match status" value="1"/>
</dbReference>
<feature type="binding site" evidence="11">
    <location>
        <position position="130"/>
    </location>
    <ligand>
        <name>Mg(2+)</name>
        <dbReference type="ChEBI" id="CHEBI:18420"/>
    </ligand>
</feature>
<dbReference type="GO" id="GO:0005829">
    <property type="term" value="C:cytosol"/>
    <property type="evidence" value="ECO:0007669"/>
    <property type="project" value="TreeGrafter"/>
</dbReference>
<feature type="binding site" evidence="11">
    <location>
        <position position="67"/>
    </location>
    <ligand>
        <name>ATP</name>
        <dbReference type="ChEBI" id="CHEBI:30616"/>
    </ligand>
</feature>
<comment type="pathway">
    <text evidence="11">Carbohydrate metabolism; galactose metabolism.</text>
</comment>
<dbReference type="InterPro" id="IPR036554">
    <property type="entry name" value="GHMP_kinase_C_sf"/>
</dbReference>
<evidence type="ECO:0000256" key="5">
    <source>
        <dbReference type="ARBA" id="ARBA00022741"/>
    </source>
</evidence>
<dbReference type="InterPro" id="IPR006204">
    <property type="entry name" value="GHMP_kinase_N_dom"/>
</dbReference>
<feature type="active site" description="Proton acceptor" evidence="11">
    <location>
        <position position="174"/>
    </location>
</feature>
<feature type="domain" description="GHMP kinase N-terminal" evidence="13">
    <location>
        <begin position="93"/>
        <end position="182"/>
    </location>
</feature>
<keyword evidence="5 11" id="KW-0547">Nucleotide-binding</keyword>
<evidence type="ECO:0000256" key="9">
    <source>
        <dbReference type="ARBA" id="ARBA00023144"/>
    </source>
</evidence>
<dbReference type="NCBIfam" id="NF003705">
    <property type="entry name" value="PRK05322.1"/>
    <property type="match status" value="1"/>
</dbReference>
<dbReference type="InterPro" id="IPR019539">
    <property type="entry name" value="GalKase_N"/>
</dbReference>
<evidence type="ECO:0000259" key="13">
    <source>
        <dbReference type="Pfam" id="PF00288"/>
    </source>
</evidence>
<comment type="subcellular location">
    <subcellularLocation>
        <location evidence="11">Cytoplasm</location>
    </subcellularLocation>
</comment>
<feature type="domain" description="Galactokinase N-terminal" evidence="15">
    <location>
        <begin position="8"/>
        <end position="57"/>
    </location>
</feature>
<dbReference type="InterPro" id="IPR020568">
    <property type="entry name" value="Ribosomal_Su5_D2-typ_SF"/>
</dbReference>
<keyword evidence="10 11" id="KW-0119">Carbohydrate metabolism</keyword>
<gene>
    <name evidence="11" type="primary">galK</name>
    <name evidence="16" type="ORF">H8718_13375</name>
</gene>
<dbReference type="GO" id="GO:0005524">
    <property type="term" value="F:ATP binding"/>
    <property type="evidence" value="ECO:0007669"/>
    <property type="project" value="UniProtKB-UniRule"/>
</dbReference>
<evidence type="ECO:0000256" key="2">
    <source>
        <dbReference type="ARBA" id="ARBA00022490"/>
    </source>
</evidence>
<dbReference type="SUPFAM" id="SSF54211">
    <property type="entry name" value="Ribosomal protein S5 domain 2-like"/>
    <property type="match status" value="1"/>
</dbReference>
<dbReference type="NCBIfam" id="TIGR00131">
    <property type="entry name" value="gal_kin"/>
    <property type="match status" value="1"/>
</dbReference>
<evidence type="ECO:0000256" key="8">
    <source>
        <dbReference type="ARBA" id="ARBA00022842"/>
    </source>
</evidence>
<feature type="binding site" evidence="11">
    <location>
        <begin position="124"/>
        <end position="130"/>
    </location>
    <ligand>
        <name>ATP</name>
        <dbReference type="ChEBI" id="CHEBI:30616"/>
    </ligand>
</feature>
<dbReference type="PRINTS" id="PR00473">
    <property type="entry name" value="GALCTOKINASE"/>
</dbReference>
<evidence type="ECO:0000256" key="4">
    <source>
        <dbReference type="ARBA" id="ARBA00022723"/>
    </source>
</evidence>
<dbReference type="PANTHER" id="PTHR10457:SF7">
    <property type="entry name" value="GALACTOKINASE-RELATED"/>
    <property type="match status" value="1"/>
</dbReference>
<dbReference type="EMBL" id="JACRSY010000022">
    <property type="protein sequence ID" value="MBC8580521.1"/>
    <property type="molecule type" value="Genomic_DNA"/>
</dbReference>
<dbReference type="Pfam" id="PF00288">
    <property type="entry name" value="GHMP_kinases_N"/>
    <property type="match status" value="1"/>
</dbReference>
<evidence type="ECO:0000313" key="17">
    <source>
        <dbReference type="Proteomes" id="UP000655830"/>
    </source>
</evidence>
<evidence type="ECO:0000256" key="6">
    <source>
        <dbReference type="ARBA" id="ARBA00022777"/>
    </source>
</evidence>
<feature type="domain" description="GHMP kinase C-terminal" evidence="14">
    <location>
        <begin position="285"/>
        <end position="365"/>
    </location>
</feature>
<feature type="binding site" evidence="11">
    <location>
        <position position="162"/>
    </location>
    <ligand>
        <name>Mg(2+)</name>
        <dbReference type="ChEBI" id="CHEBI:18420"/>
    </ligand>
</feature>
<comment type="similarity">
    <text evidence="1 11">Belongs to the GHMP kinase family. GalK subfamily.</text>
</comment>
<dbReference type="HAMAP" id="MF_00246">
    <property type="entry name" value="Galactokinase"/>
    <property type="match status" value="1"/>
</dbReference>
<comment type="catalytic activity">
    <reaction evidence="11">
        <text>alpha-D-galactose + ATP = alpha-D-galactose 1-phosphate + ADP + H(+)</text>
        <dbReference type="Rhea" id="RHEA:13553"/>
        <dbReference type="ChEBI" id="CHEBI:15378"/>
        <dbReference type="ChEBI" id="CHEBI:28061"/>
        <dbReference type="ChEBI" id="CHEBI:30616"/>
        <dbReference type="ChEBI" id="CHEBI:58336"/>
        <dbReference type="ChEBI" id="CHEBI:456216"/>
        <dbReference type="EC" id="2.7.1.6"/>
    </reaction>
</comment>
<proteinExistence type="inferred from homology"/>
<feature type="binding site" evidence="11">
    <location>
        <position position="224"/>
    </location>
    <ligand>
        <name>substrate</name>
    </ligand>
</feature>
<dbReference type="GO" id="GO:0006012">
    <property type="term" value="P:galactose metabolic process"/>
    <property type="evidence" value="ECO:0007669"/>
    <property type="project" value="UniProtKB-UniRule"/>
</dbReference>
<dbReference type="PRINTS" id="PR00959">
    <property type="entry name" value="MEVGALKINASE"/>
</dbReference>
<dbReference type="GO" id="GO:0000287">
    <property type="term" value="F:magnesium ion binding"/>
    <property type="evidence" value="ECO:0007669"/>
    <property type="project" value="UniProtKB-UniRule"/>
</dbReference>
<dbReference type="InterPro" id="IPR006206">
    <property type="entry name" value="Mevalonate/galactokinase"/>
</dbReference>
<keyword evidence="17" id="KW-1185">Reference proteome</keyword>
<evidence type="ECO:0000256" key="3">
    <source>
        <dbReference type="ARBA" id="ARBA00022679"/>
    </source>
</evidence>
<keyword evidence="4 11" id="KW-0479">Metal-binding</keyword>